<dbReference type="Proteomes" id="UP000248423">
    <property type="component" value="Unassembled WGS sequence"/>
</dbReference>
<feature type="region of interest" description="Disordered" evidence="1">
    <location>
        <begin position="136"/>
        <end position="156"/>
    </location>
</feature>
<accession>A0A319EPJ2</accession>
<dbReference type="STRING" id="1448318.A0A319EPJ2"/>
<dbReference type="OrthoDB" id="5580261at2759"/>
<feature type="compositionally biased region" description="Basic and acidic residues" evidence="1">
    <location>
        <begin position="140"/>
        <end position="149"/>
    </location>
</feature>
<feature type="region of interest" description="Disordered" evidence="1">
    <location>
        <begin position="14"/>
        <end position="45"/>
    </location>
</feature>
<proteinExistence type="predicted"/>
<keyword evidence="3" id="KW-1185">Reference proteome</keyword>
<evidence type="ECO:0000256" key="1">
    <source>
        <dbReference type="SAM" id="MobiDB-lite"/>
    </source>
</evidence>
<evidence type="ECO:0000313" key="2">
    <source>
        <dbReference type="EMBL" id="PYI12226.1"/>
    </source>
</evidence>
<feature type="compositionally biased region" description="Pro residues" evidence="1">
    <location>
        <begin position="28"/>
        <end position="37"/>
    </location>
</feature>
<gene>
    <name evidence="2" type="ORF">BO78DRAFT_357947</name>
</gene>
<sequence>MPPPRTLLHRNLRLISQRTPSSRRLFSTPPPPPPAPQTPKDSRSRLHRLNDRLPPFLRSYTTPLLGAPATHITSFLILHEITAVVSLFGLVAAFHYGTGLPDMTSNSLFQEQTQRFGRWLRKKGWVEEVDVDKAVGVGEHGGDANRGSESESTQSAVLVEGEREGVRLILEFATAYIITKALMPVRIAVSVWATPWFSRVVLGPLGRGARGVFGRK</sequence>
<organism evidence="2 3">
    <name type="scientific">Aspergillus sclerotiicarbonarius (strain CBS 121057 / IBT 28362)</name>
    <dbReference type="NCBI Taxonomy" id="1448318"/>
    <lineage>
        <taxon>Eukaryota</taxon>
        <taxon>Fungi</taxon>
        <taxon>Dikarya</taxon>
        <taxon>Ascomycota</taxon>
        <taxon>Pezizomycotina</taxon>
        <taxon>Eurotiomycetes</taxon>
        <taxon>Eurotiomycetidae</taxon>
        <taxon>Eurotiales</taxon>
        <taxon>Aspergillaceae</taxon>
        <taxon>Aspergillus</taxon>
        <taxon>Aspergillus subgen. Circumdati</taxon>
    </lineage>
</organism>
<dbReference type="GO" id="GO:0005739">
    <property type="term" value="C:mitochondrion"/>
    <property type="evidence" value="ECO:0007669"/>
    <property type="project" value="TreeGrafter"/>
</dbReference>
<protein>
    <submittedName>
        <fullName evidence="2">Uncharacterized protein</fullName>
    </submittedName>
</protein>
<evidence type="ECO:0000313" key="3">
    <source>
        <dbReference type="Proteomes" id="UP000248423"/>
    </source>
</evidence>
<dbReference type="Pfam" id="PF10306">
    <property type="entry name" value="FLILHELTA"/>
    <property type="match status" value="1"/>
</dbReference>
<name>A0A319EPJ2_ASPSB</name>
<feature type="compositionally biased region" description="Low complexity" evidence="1">
    <location>
        <begin position="18"/>
        <end position="27"/>
    </location>
</feature>
<dbReference type="PANTHER" id="PTHR28002">
    <property type="entry name" value="MIOREX COMPLEX COMPONENT 11"/>
    <property type="match status" value="1"/>
</dbReference>
<dbReference type="PANTHER" id="PTHR28002:SF1">
    <property type="entry name" value="MIOREX COMPLEX COMPONENT 11"/>
    <property type="match status" value="1"/>
</dbReference>
<reference evidence="2 3" key="1">
    <citation type="submission" date="2018-02" db="EMBL/GenBank/DDBJ databases">
        <title>The genomes of Aspergillus section Nigri reveals drivers in fungal speciation.</title>
        <authorList>
            <consortium name="DOE Joint Genome Institute"/>
            <person name="Vesth T.C."/>
            <person name="Nybo J."/>
            <person name="Theobald S."/>
            <person name="Brandl J."/>
            <person name="Frisvad J.C."/>
            <person name="Nielsen K.F."/>
            <person name="Lyhne E.K."/>
            <person name="Kogle M.E."/>
            <person name="Kuo A."/>
            <person name="Riley R."/>
            <person name="Clum A."/>
            <person name="Nolan M."/>
            <person name="Lipzen A."/>
            <person name="Salamov A."/>
            <person name="Henrissat B."/>
            <person name="Wiebenga A."/>
            <person name="De vries R.P."/>
            <person name="Grigoriev I.V."/>
            <person name="Mortensen U.H."/>
            <person name="Andersen M.R."/>
            <person name="Baker S.E."/>
        </authorList>
    </citation>
    <scope>NUCLEOTIDE SEQUENCE [LARGE SCALE GENOMIC DNA]</scope>
    <source>
        <strain evidence="2 3">CBS 121057</strain>
    </source>
</reference>
<dbReference type="EMBL" id="KZ826316">
    <property type="protein sequence ID" value="PYI12226.1"/>
    <property type="molecule type" value="Genomic_DNA"/>
</dbReference>
<dbReference type="AlphaFoldDB" id="A0A319EPJ2"/>
<dbReference type="InterPro" id="IPR018811">
    <property type="entry name" value="MRX11"/>
</dbReference>
<dbReference type="VEuPathDB" id="FungiDB:BO78DRAFT_357947"/>